<name>L8GGR3_ACACF</name>
<protein>
    <submittedName>
        <fullName evidence="2">Uncharacterized protein</fullName>
    </submittedName>
</protein>
<organism evidence="2 3">
    <name type="scientific">Acanthamoeba castellanii (strain ATCC 30010 / Neff)</name>
    <dbReference type="NCBI Taxonomy" id="1257118"/>
    <lineage>
        <taxon>Eukaryota</taxon>
        <taxon>Amoebozoa</taxon>
        <taxon>Discosea</taxon>
        <taxon>Longamoebia</taxon>
        <taxon>Centramoebida</taxon>
        <taxon>Acanthamoebidae</taxon>
        <taxon>Acanthamoeba</taxon>
    </lineage>
</organism>
<reference evidence="2 3" key="1">
    <citation type="journal article" date="2013" name="Genome Biol.">
        <title>Genome of Acanthamoeba castellanii highlights extensive lateral gene transfer and early evolution of tyrosine kinase signaling.</title>
        <authorList>
            <person name="Clarke M."/>
            <person name="Lohan A.J."/>
            <person name="Liu B."/>
            <person name="Lagkouvardos I."/>
            <person name="Roy S."/>
            <person name="Zafar N."/>
            <person name="Bertelli C."/>
            <person name="Schilde C."/>
            <person name="Kianianmomeni A."/>
            <person name="Burglin T.R."/>
            <person name="Frech C."/>
            <person name="Turcotte B."/>
            <person name="Kopec K.O."/>
            <person name="Synnott J.M."/>
            <person name="Choo C."/>
            <person name="Paponov I."/>
            <person name="Finkler A."/>
            <person name="Soon Heng Tan C."/>
            <person name="Hutchins A.P."/>
            <person name="Weinmeier T."/>
            <person name="Rattei T."/>
            <person name="Chu J.S."/>
            <person name="Gimenez G."/>
            <person name="Irimia M."/>
            <person name="Rigden D.J."/>
            <person name="Fitzpatrick D.A."/>
            <person name="Lorenzo-Morales J."/>
            <person name="Bateman A."/>
            <person name="Chiu C.H."/>
            <person name="Tang P."/>
            <person name="Hegemann P."/>
            <person name="Fromm H."/>
            <person name="Raoult D."/>
            <person name="Greub G."/>
            <person name="Miranda-Saavedra D."/>
            <person name="Chen N."/>
            <person name="Nash P."/>
            <person name="Ginger M.L."/>
            <person name="Horn M."/>
            <person name="Schaap P."/>
            <person name="Caler L."/>
            <person name="Loftus B."/>
        </authorList>
    </citation>
    <scope>NUCLEOTIDE SEQUENCE [LARGE SCALE GENOMIC DNA]</scope>
    <source>
        <strain evidence="2 3">Neff</strain>
    </source>
</reference>
<feature type="compositionally biased region" description="Acidic residues" evidence="1">
    <location>
        <begin position="45"/>
        <end position="56"/>
    </location>
</feature>
<dbReference type="VEuPathDB" id="AmoebaDB:ACA1_353210"/>
<feature type="compositionally biased region" description="Basic and acidic residues" evidence="1">
    <location>
        <begin position="29"/>
        <end position="44"/>
    </location>
</feature>
<dbReference type="AlphaFoldDB" id="L8GGR3"/>
<dbReference type="RefSeq" id="XP_004334042.1">
    <property type="nucleotide sequence ID" value="XM_004333994.1"/>
</dbReference>
<dbReference type="KEGG" id="acan:ACA1_353210"/>
<gene>
    <name evidence="2" type="ORF">ACA1_353210</name>
</gene>
<feature type="compositionally biased region" description="Acidic residues" evidence="1">
    <location>
        <begin position="64"/>
        <end position="74"/>
    </location>
</feature>
<dbReference type="GeneID" id="14912521"/>
<keyword evidence="3" id="KW-1185">Reference proteome</keyword>
<dbReference type="EMBL" id="KB008136">
    <property type="protein sequence ID" value="ELR12029.1"/>
    <property type="molecule type" value="Genomic_DNA"/>
</dbReference>
<evidence type="ECO:0000313" key="3">
    <source>
        <dbReference type="Proteomes" id="UP000011083"/>
    </source>
</evidence>
<feature type="region of interest" description="Disordered" evidence="1">
    <location>
        <begin position="374"/>
        <end position="404"/>
    </location>
</feature>
<proteinExistence type="predicted"/>
<accession>L8GGR3</accession>
<evidence type="ECO:0000256" key="1">
    <source>
        <dbReference type="SAM" id="MobiDB-lite"/>
    </source>
</evidence>
<sequence length="404" mass="44368">MNLAKACSAKPGSKAVSLFKYVNSPQAHADGERDGEWDSKRDGEQDGEQDGEWDGEWDGKQDGEWDGEQDENKDDDNSNKDDNNNINNKYNDDDGDDGDGDSKEASQPDTHPEDVALPPARVACGNTSSLVVMKNSCGVKHTGPSMYDVVPKKMCTKLASSGSCEDLEDLESSLCSQLVAWLVLPEGLLLLCKRKCDLLVDAETTMRPQPPADAERSTQGDDQAMSAAKQLVRLANMQPSTQQPCQDLDELTEAEIDSVCKHSAPRKSGWKWVLTECTLKHAQQSPAPAHINDNLKVVDGDKLCQWISNLPAWAVPPPAALEAVIRSVMGVDDLEWDPMANGTIALKFDTEQVWMARRNIKIYIAYRPRTADGGRRMVDGGQRTADGDVWQQLRRTADGEQQPG</sequence>
<dbReference type="Proteomes" id="UP000011083">
    <property type="component" value="Unassembled WGS sequence"/>
</dbReference>
<evidence type="ECO:0000313" key="2">
    <source>
        <dbReference type="EMBL" id="ELR12029.1"/>
    </source>
</evidence>
<feature type="compositionally biased region" description="Basic and acidic residues" evidence="1">
    <location>
        <begin position="100"/>
        <end position="114"/>
    </location>
</feature>
<feature type="region of interest" description="Disordered" evidence="1">
    <location>
        <begin position="22"/>
        <end position="120"/>
    </location>
</feature>